<gene>
    <name evidence="1" type="ORF">M8231_02920</name>
</gene>
<proteinExistence type="predicted"/>
<name>A0ABY4SNY3_9CAUL</name>
<dbReference type="Proteomes" id="UP001055429">
    <property type="component" value="Chromosome"/>
</dbReference>
<sequence length="236" mass="26498">MITAEECEDALTTARSHLADMEPFLPTRVSAADLNVWAKAPYKALVIRGGLLWRSQELGADAIAAFAEERLATATILTRAVMENVALHWRLGDLITRRKETSGDNLSDTLTRMLVGWKNDKEFPEAFNALTMVDRLDKIVPGVRDGYDQLSEIAHPNYSGVHGLYAQNDEERFITHLGPKVRETTPRHAVLMLAATLGLQRNADLMFADAFREWIKELPSLDDDRPADESWWVPKG</sequence>
<organism evidence="1 2">
    <name type="scientific">Brevundimonas albigilva</name>
    <dbReference type="NCBI Taxonomy" id="1312364"/>
    <lineage>
        <taxon>Bacteria</taxon>
        <taxon>Pseudomonadati</taxon>
        <taxon>Pseudomonadota</taxon>
        <taxon>Alphaproteobacteria</taxon>
        <taxon>Caulobacterales</taxon>
        <taxon>Caulobacteraceae</taxon>
        <taxon>Brevundimonas</taxon>
    </lineage>
</organism>
<keyword evidence="2" id="KW-1185">Reference proteome</keyword>
<dbReference type="EMBL" id="CP097649">
    <property type="protein sequence ID" value="URI15958.1"/>
    <property type="molecule type" value="Genomic_DNA"/>
</dbReference>
<evidence type="ECO:0000313" key="1">
    <source>
        <dbReference type="EMBL" id="URI15958.1"/>
    </source>
</evidence>
<protein>
    <submittedName>
        <fullName evidence="1">Uncharacterized protein</fullName>
    </submittedName>
</protein>
<evidence type="ECO:0000313" key="2">
    <source>
        <dbReference type="Proteomes" id="UP001055429"/>
    </source>
</evidence>
<reference evidence="1" key="1">
    <citation type="submission" date="2022-05" db="EMBL/GenBank/DDBJ databases">
        <title>Brevundimonas albigilva TT17 genome sequence.</title>
        <authorList>
            <person name="Lee K."/>
            <person name="Son H."/>
        </authorList>
    </citation>
    <scope>NUCLEOTIDE SEQUENCE</scope>
    <source>
        <strain evidence="1">TT17</strain>
    </source>
</reference>
<accession>A0ABY4SNY3</accession>
<dbReference type="RefSeq" id="WP_250202213.1">
    <property type="nucleotide sequence ID" value="NZ_CP097649.1"/>
</dbReference>